<name>A0A1V5MGK5_UNCT6</name>
<evidence type="ECO:0008006" key="2">
    <source>
        <dbReference type="Google" id="ProtNLM"/>
    </source>
</evidence>
<proteinExistence type="predicted"/>
<dbReference type="Gene3D" id="3.20.20.80">
    <property type="entry name" value="Glycosidases"/>
    <property type="match status" value="1"/>
</dbReference>
<dbReference type="Proteomes" id="UP000485484">
    <property type="component" value="Unassembled WGS sequence"/>
</dbReference>
<dbReference type="AlphaFoldDB" id="A0A1V5MGK5"/>
<protein>
    <recommendedName>
        <fullName evidence="2">Uroporphyrinogen decarboxylase (URO-D)</fullName>
    </recommendedName>
</protein>
<reference evidence="1" key="1">
    <citation type="submission" date="2017-02" db="EMBL/GenBank/DDBJ databases">
        <title>Delving into the versatile metabolic prowess of the omnipresent phylum Bacteroidetes.</title>
        <authorList>
            <person name="Nobu M.K."/>
            <person name="Mei R."/>
            <person name="Narihiro T."/>
            <person name="Kuroda K."/>
            <person name="Liu W.-T."/>
        </authorList>
    </citation>
    <scope>NUCLEOTIDE SEQUENCE</scope>
    <source>
        <strain evidence="1">ADurb.Bin417</strain>
    </source>
</reference>
<accession>A0A1V5MGK5</accession>
<sequence length="311" mass="35681">MEFIFYRYNHAFYVLKPDAIRDDYREIKDLGGDAVGFAATIEDVGAVPRSILKHIELMRETGLRPYFTFGRWGGLFAAAAVNTSSRRTFQHRDWWKRDPEGNPPGALVCCVNNPGFREYFFEVAERAFAKFRPDGLIMDEPKDSNWPCYCPHCRKLGDPAEIHIPTLAKFLGEVCTLFKRTVPGGATYLFHMPWQEPSFYEATAREADLDYLGVDGPTCRQVKENGADIGKKPLLESIEVIYPVAERFGKKKLVLPENFDVPAGEEENYYRNARKVLQTRPDAVIFHHYGFENEDPDLIMKHIARLIGEFK</sequence>
<dbReference type="SUPFAM" id="SSF51445">
    <property type="entry name" value="(Trans)glycosidases"/>
    <property type="match status" value="1"/>
</dbReference>
<dbReference type="EMBL" id="MWAK01000118">
    <property type="protein sequence ID" value="OPZ92232.1"/>
    <property type="molecule type" value="Genomic_DNA"/>
</dbReference>
<gene>
    <name evidence="1" type="ORF">BWY73_00891</name>
</gene>
<organism evidence="1">
    <name type="scientific">candidate division TA06 bacterium ADurb.Bin417</name>
    <dbReference type="NCBI Taxonomy" id="1852828"/>
    <lineage>
        <taxon>Bacteria</taxon>
        <taxon>Bacteria division TA06</taxon>
    </lineage>
</organism>
<comment type="caution">
    <text evidence="1">The sequence shown here is derived from an EMBL/GenBank/DDBJ whole genome shotgun (WGS) entry which is preliminary data.</text>
</comment>
<dbReference type="InterPro" id="IPR017853">
    <property type="entry name" value="GH"/>
</dbReference>
<evidence type="ECO:0000313" key="1">
    <source>
        <dbReference type="EMBL" id="OPZ92232.1"/>
    </source>
</evidence>